<feature type="non-terminal residue" evidence="1">
    <location>
        <position position="1"/>
    </location>
</feature>
<sequence>VAGMDNVSEVDAEVGLIDWEVDRSAVEVMTALGMEEVCVVEAVSVLVGGGVGEVVVVMEVDDLI</sequence>
<reference evidence="1 2" key="1">
    <citation type="journal article" date="2021" name="Nat. Plants">
        <title>The Taxus genome provides insights into paclitaxel biosynthesis.</title>
        <authorList>
            <person name="Xiong X."/>
            <person name="Gou J."/>
            <person name="Liao Q."/>
            <person name="Li Y."/>
            <person name="Zhou Q."/>
            <person name="Bi G."/>
            <person name="Li C."/>
            <person name="Du R."/>
            <person name="Wang X."/>
            <person name="Sun T."/>
            <person name="Guo L."/>
            <person name="Liang H."/>
            <person name="Lu P."/>
            <person name="Wu Y."/>
            <person name="Zhang Z."/>
            <person name="Ro D.K."/>
            <person name="Shang Y."/>
            <person name="Huang S."/>
            <person name="Yan J."/>
        </authorList>
    </citation>
    <scope>NUCLEOTIDE SEQUENCE [LARGE SCALE GENOMIC DNA]</scope>
    <source>
        <strain evidence="1">Ta-2019</strain>
    </source>
</reference>
<dbReference type="EMBL" id="JAHRHJ020003813">
    <property type="protein sequence ID" value="KAH9287580.1"/>
    <property type="molecule type" value="Genomic_DNA"/>
</dbReference>
<feature type="non-terminal residue" evidence="1">
    <location>
        <position position="64"/>
    </location>
</feature>
<accession>A0AA38BM71</accession>
<keyword evidence="2" id="KW-1185">Reference proteome</keyword>
<dbReference type="AlphaFoldDB" id="A0AA38BM71"/>
<evidence type="ECO:0000313" key="1">
    <source>
        <dbReference type="EMBL" id="KAH9287580.1"/>
    </source>
</evidence>
<proteinExistence type="predicted"/>
<organism evidence="1 2">
    <name type="scientific">Taxus chinensis</name>
    <name type="common">Chinese yew</name>
    <name type="synonym">Taxus wallichiana var. chinensis</name>
    <dbReference type="NCBI Taxonomy" id="29808"/>
    <lineage>
        <taxon>Eukaryota</taxon>
        <taxon>Viridiplantae</taxon>
        <taxon>Streptophyta</taxon>
        <taxon>Embryophyta</taxon>
        <taxon>Tracheophyta</taxon>
        <taxon>Spermatophyta</taxon>
        <taxon>Pinopsida</taxon>
        <taxon>Pinidae</taxon>
        <taxon>Conifers II</taxon>
        <taxon>Cupressales</taxon>
        <taxon>Taxaceae</taxon>
        <taxon>Taxus</taxon>
    </lineage>
</organism>
<gene>
    <name evidence="1" type="ORF">KI387_031697</name>
</gene>
<evidence type="ECO:0000313" key="2">
    <source>
        <dbReference type="Proteomes" id="UP000824469"/>
    </source>
</evidence>
<name>A0AA38BM71_TAXCH</name>
<protein>
    <submittedName>
        <fullName evidence="1">Uncharacterized protein</fullName>
    </submittedName>
</protein>
<dbReference type="Proteomes" id="UP000824469">
    <property type="component" value="Unassembled WGS sequence"/>
</dbReference>
<comment type="caution">
    <text evidence="1">The sequence shown here is derived from an EMBL/GenBank/DDBJ whole genome shotgun (WGS) entry which is preliminary data.</text>
</comment>